<dbReference type="InterPro" id="IPR016181">
    <property type="entry name" value="Acyl_CoA_acyltransferase"/>
</dbReference>
<dbReference type="RefSeq" id="WP_094276577.1">
    <property type="nucleotide sequence ID" value="NZ_NQJF01000001.1"/>
</dbReference>
<comment type="function">
    <text evidence="4">Functions in the N-end rule pathway of protein degradation where it conjugates Leu from its aminoacyl-tRNA to the N-termini of proteins containing an N-terminal aspartate or glutamate.</text>
</comment>
<dbReference type="GO" id="GO:0008914">
    <property type="term" value="F:leucyl-tRNA--protein transferase activity"/>
    <property type="evidence" value="ECO:0007669"/>
    <property type="project" value="UniProtKB-UniRule"/>
</dbReference>
<dbReference type="PIRSF" id="PIRSF037208">
    <property type="entry name" value="ATE_pro_prd"/>
    <property type="match status" value="1"/>
</dbReference>
<dbReference type="EMBL" id="SODO01000001">
    <property type="protein sequence ID" value="TDW62217.1"/>
    <property type="molecule type" value="Genomic_DNA"/>
</dbReference>
<dbReference type="NCBIfam" id="NF002346">
    <property type="entry name" value="PRK01305.2-3"/>
    <property type="match status" value="1"/>
</dbReference>
<accession>A0A235CQI6</accession>
<proteinExistence type="inferred from homology"/>
<dbReference type="InterPro" id="IPR030700">
    <property type="entry name" value="N-end_Aminoacyl_Trfase"/>
</dbReference>
<comment type="caution">
    <text evidence="7">The sequence shown here is derived from an EMBL/GenBank/DDBJ whole genome shotgun (WGS) entry which is preliminary data.</text>
</comment>
<comment type="catalytic activity">
    <reaction evidence="4">
        <text>N-terminal L-aspartyl-[protein] + L-leucyl-tRNA(Leu) = N-terminal L-leucyl-L-aspartyl-[protein] + tRNA(Leu) + H(+)</text>
        <dbReference type="Rhea" id="RHEA:50420"/>
        <dbReference type="Rhea" id="RHEA-COMP:9613"/>
        <dbReference type="Rhea" id="RHEA-COMP:9622"/>
        <dbReference type="Rhea" id="RHEA-COMP:12669"/>
        <dbReference type="Rhea" id="RHEA-COMP:12674"/>
        <dbReference type="ChEBI" id="CHEBI:15378"/>
        <dbReference type="ChEBI" id="CHEBI:64720"/>
        <dbReference type="ChEBI" id="CHEBI:78442"/>
        <dbReference type="ChEBI" id="CHEBI:78494"/>
        <dbReference type="ChEBI" id="CHEBI:133042"/>
        <dbReference type="EC" id="2.3.2.29"/>
    </reaction>
</comment>
<dbReference type="GO" id="GO:0004057">
    <property type="term" value="F:arginyl-tRNA--protein transferase activity"/>
    <property type="evidence" value="ECO:0007669"/>
    <property type="project" value="InterPro"/>
</dbReference>
<evidence type="ECO:0000313" key="8">
    <source>
        <dbReference type="EMBL" id="TDW62217.1"/>
    </source>
</evidence>
<evidence type="ECO:0000313" key="9">
    <source>
        <dbReference type="Proteomes" id="UP000243640"/>
    </source>
</evidence>
<keyword evidence="3 4" id="KW-0012">Acyltransferase</keyword>
<evidence type="ECO:0000313" key="7">
    <source>
        <dbReference type="EMBL" id="OYD26135.1"/>
    </source>
</evidence>
<evidence type="ECO:0000256" key="1">
    <source>
        <dbReference type="ARBA" id="ARBA00022490"/>
    </source>
</evidence>
<dbReference type="EC" id="2.3.2.29" evidence="4"/>
<dbReference type="HAMAP" id="MF_00689">
    <property type="entry name" value="Bpt"/>
    <property type="match status" value="1"/>
</dbReference>
<feature type="domain" description="N-end aminoacyl transferase N-terminal" evidence="5">
    <location>
        <begin position="14"/>
        <end position="84"/>
    </location>
</feature>
<dbReference type="Pfam" id="PF04377">
    <property type="entry name" value="ATE_C"/>
    <property type="match status" value="1"/>
</dbReference>
<comment type="subcellular location">
    <subcellularLocation>
        <location evidence="4">Cytoplasm</location>
    </subcellularLocation>
</comment>
<name>A0A235CQI6_9GAMM</name>
<dbReference type="OrthoDB" id="9782022at2"/>
<evidence type="ECO:0000259" key="5">
    <source>
        <dbReference type="Pfam" id="PF04376"/>
    </source>
</evidence>
<dbReference type="Proteomes" id="UP000243640">
    <property type="component" value="Unassembled WGS sequence"/>
</dbReference>
<keyword evidence="10" id="KW-1185">Reference proteome</keyword>
<evidence type="ECO:0000313" key="10">
    <source>
        <dbReference type="Proteomes" id="UP000295058"/>
    </source>
</evidence>
<evidence type="ECO:0000256" key="3">
    <source>
        <dbReference type="ARBA" id="ARBA00023315"/>
    </source>
</evidence>
<reference evidence="8 10" key="2">
    <citation type="submission" date="2019-03" db="EMBL/GenBank/DDBJ databases">
        <title>Genomic Encyclopedia of Archaeal and Bacterial Type Strains, Phase II (KMG-II): from individual species to whole genera.</title>
        <authorList>
            <person name="Goeker M."/>
        </authorList>
    </citation>
    <scope>NUCLEOTIDE SEQUENCE [LARGE SCALE GENOMIC DNA]</scope>
    <source>
        <strain evidence="8 10">DSM 15594</strain>
    </source>
</reference>
<dbReference type="Pfam" id="PF04376">
    <property type="entry name" value="ATE_N"/>
    <property type="match status" value="1"/>
</dbReference>
<dbReference type="Proteomes" id="UP000295058">
    <property type="component" value="Unassembled WGS sequence"/>
</dbReference>
<sequence length="236" mass="27753">MREVNLKVGLTPKHPCSYLPGRQEQLLVLLDRELLCPEGYEQLLTAGFRRSGSDIYRPRCQACQACESLRIPVATFNPSRSQKRILRHNRDVTMVLSDADKPEYFELYQHYIEQRHQDGAMYPASRQQYEGFLLCQWLPPLFLEFHAGNRLIAVAVTDCLNESLSAMYTFYDPAEEQRSLGVFAILSQIRLAQQLNRHWLYLGYQVDDCRKMNYKQHFRPHQRLLDGHWQTMKDRA</sequence>
<dbReference type="NCBIfam" id="NF002342">
    <property type="entry name" value="PRK01305.1-3"/>
    <property type="match status" value="1"/>
</dbReference>
<reference evidence="7 9" key="1">
    <citation type="submission" date="2017-08" db="EMBL/GenBank/DDBJ databases">
        <title>Draft Genome Sequence of the Marine Bacterium Oceanimonas baumannii ATCC 700832.</title>
        <authorList>
            <person name="Mcclelland W.D."/>
            <person name="Brennan M.A."/>
            <person name="Trachtenberg A.M."/>
            <person name="Maclea K.S."/>
        </authorList>
    </citation>
    <scope>NUCLEOTIDE SEQUENCE [LARGE SCALE GENOMIC DNA]</scope>
    <source>
        <strain evidence="7 9">ATCC 700832</strain>
    </source>
</reference>
<comment type="similarity">
    <text evidence="4">Belongs to the R-transferase family. Bpt subfamily.</text>
</comment>
<keyword evidence="2 4" id="KW-0808">Transferase</keyword>
<evidence type="ECO:0000259" key="6">
    <source>
        <dbReference type="Pfam" id="PF04377"/>
    </source>
</evidence>
<evidence type="ECO:0000256" key="2">
    <source>
        <dbReference type="ARBA" id="ARBA00022679"/>
    </source>
</evidence>
<dbReference type="AlphaFoldDB" id="A0A235CQI6"/>
<comment type="catalytic activity">
    <reaction evidence="4">
        <text>N-terminal L-glutamyl-[protein] + L-leucyl-tRNA(Leu) = N-terminal L-leucyl-L-glutamyl-[protein] + tRNA(Leu) + H(+)</text>
        <dbReference type="Rhea" id="RHEA:50412"/>
        <dbReference type="Rhea" id="RHEA-COMP:9613"/>
        <dbReference type="Rhea" id="RHEA-COMP:9622"/>
        <dbReference type="Rhea" id="RHEA-COMP:12664"/>
        <dbReference type="Rhea" id="RHEA-COMP:12668"/>
        <dbReference type="ChEBI" id="CHEBI:15378"/>
        <dbReference type="ChEBI" id="CHEBI:64721"/>
        <dbReference type="ChEBI" id="CHEBI:78442"/>
        <dbReference type="ChEBI" id="CHEBI:78494"/>
        <dbReference type="ChEBI" id="CHEBI:133041"/>
        <dbReference type="EC" id="2.3.2.29"/>
    </reaction>
</comment>
<dbReference type="NCBIfam" id="NF002345">
    <property type="entry name" value="PRK01305.2-2"/>
    <property type="match status" value="1"/>
</dbReference>
<dbReference type="InterPro" id="IPR007471">
    <property type="entry name" value="N-end_Aminoacyl_Trfase_N"/>
</dbReference>
<dbReference type="EMBL" id="NQJF01000001">
    <property type="protein sequence ID" value="OYD26135.1"/>
    <property type="molecule type" value="Genomic_DNA"/>
</dbReference>
<organism evidence="7 9">
    <name type="scientific">Oceanimonas baumannii</name>
    <dbReference type="NCBI Taxonomy" id="129578"/>
    <lineage>
        <taxon>Bacteria</taxon>
        <taxon>Pseudomonadati</taxon>
        <taxon>Pseudomonadota</taxon>
        <taxon>Gammaproteobacteria</taxon>
        <taxon>Aeromonadales</taxon>
        <taxon>Aeromonadaceae</taxon>
        <taxon>Oceanimonas</taxon>
    </lineage>
</organism>
<dbReference type="SUPFAM" id="SSF55729">
    <property type="entry name" value="Acyl-CoA N-acyltransferases (Nat)"/>
    <property type="match status" value="1"/>
</dbReference>
<dbReference type="NCBIfam" id="NF002341">
    <property type="entry name" value="PRK01305.1-1"/>
    <property type="match status" value="1"/>
</dbReference>
<evidence type="ECO:0000256" key="4">
    <source>
        <dbReference type="HAMAP-Rule" id="MF_00689"/>
    </source>
</evidence>
<protein>
    <recommendedName>
        <fullName evidence="4">Aspartate/glutamate leucyltransferase</fullName>
        <ecNumber evidence="4">2.3.2.29</ecNumber>
    </recommendedName>
</protein>
<dbReference type="GO" id="GO:0005737">
    <property type="term" value="C:cytoplasm"/>
    <property type="evidence" value="ECO:0007669"/>
    <property type="project" value="UniProtKB-SubCell"/>
</dbReference>
<dbReference type="PANTHER" id="PTHR21367:SF1">
    <property type="entry name" value="ARGINYL-TRNA--PROTEIN TRANSFERASE 1"/>
    <property type="match status" value="1"/>
</dbReference>
<dbReference type="GO" id="GO:0071596">
    <property type="term" value="P:ubiquitin-dependent protein catabolic process via the N-end rule pathway"/>
    <property type="evidence" value="ECO:0007669"/>
    <property type="project" value="InterPro"/>
</dbReference>
<dbReference type="PANTHER" id="PTHR21367">
    <property type="entry name" value="ARGININE-TRNA-PROTEIN TRANSFERASE 1"/>
    <property type="match status" value="1"/>
</dbReference>
<feature type="domain" description="N-end rule aminoacyl transferase C-terminal" evidence="6">
    <location>
        <begin position="103"/>
        <end position="224"/>
    </location>
</feature>
<dbReference type="InterPro" id="IPR007472">
    <property type="entry name" value="N-end_Aminoacyl_Trfase_C"/>
</dbReference>
<gene>
    <name evidence="4" type="primary">bpt</name>
    <name evidence="7" type="ORF">B6S09_00695</name>
    <name evidence="8" type="ORF">LY04_00272</name>
</gene>
<keyword evidence="1 4" id="KW-0963">Cytoplasm</keyword>
<dbReference type="InterPro" id="IPR017138">
    <property type="entry name" value="Asp_Glu_LeuTrfase"/>
</dbReference>